<keyword evidence="2" id="KW-0963">Cytoplasm</keyword>
<feature type="transmembrane region" description="Helical" evidence="6">
    <location>
        <begin position="7"/>
        <end position="27"/>
    </location>
</feature>
<evidence type="ECO:0000313" key="7">
    <source>
        <dbReference type="EMBL" id="CCC49045.1"/>
    </source>
</evidence>
<keyword evidence="6" id="KW-1133">Transmembrane helix</keyword>
<gene>
    <name evidence="7" type="ORF">TVY486_0703790</name>
</gene>
<evidence type="ECO:0000256" key="1">
    <source>
        <dbReference type="ARBA" id="ARBA00004496"/>
    </source>
</evidence>
<evidence type="ECO:0000256" key="3">
    <source>
        <dbReference type="ARBA" id="ARBA00022574"/>
    </source>
</evidence>
<evidence type="ECO:0000256" key="6">
    <source>
        <dbReference type="SAM" id="Phobius"/>
    </source>
</evidence>
<dbReference type="InterPro" id="IPR036322">
    <property type="entry name" value="WD40_repeat_dom_sf"/>
</dbReference>
<feature type="repeat" description="WD" evidence="5">
    <location>
        <begin position="584"/>
        <end position="626"/>
    </location>
</feature>
<dbReference type="AlphaFoldDB" id="G0TYJ8"/>
<sequence length="758" mass="82194">MFFSSQCCIIFVFLFVFAPSNFILFFYLFYLTFFLFTLFLPLHQVTVVMNIAEKRRQLEEIRALREMKERRISSHRECNFDVRLNSSPAAAGTQLQMSSRTEFLWKEKSTSNDMPTGVISGRAPCTLSPDVATFQLSNEVSKCDVSQLSSPECCASACKNKVLERGPLLLNADSTVRDSGHLSEEEHNVRDAAFTQDVPLPCSAVVCSVMNETNQDSSQRRDAEIVVEHAFALDSSFGVTGRCALYTTVLGSTVLSSTIETGVGCFVAVALSQSRQSMDSCIAAGDTTTTTTTALPPFALSDGLVLLWRLPNKESNGCLATVPLCFDSEICSLTYSEHSPGVLFGGAANGSIVAWNIENIMHKCQDTHGSIQQLCSSTTSPRGYSPLMLPQTVVVDDRIVYPNQQSLPFPKAHQSRVLTMEVHGHGSDHQLYSISQDGQVCEWSPSELQLPTSSREALVNGRPLGSVVSCAAFIKVAVSTVGKVFVGCLNGQVLEGRPKGPSAIEMQLITAEDGNTCHAWRLGGNGHSFRIYKDITDTLRAHSAPVVVVAAHPPHVDRRISDLLLTAAADGSCFLWCGRRHIAIKGAAAHVSCLCWSPTNSSVFVAGESNGCVTVWDLKRSSLPIASLNVHSWLGKNSRNGSCHLQSSMQVKASHKGLRICTNGPGSTIPNGFTYKRSRAGITSLAFSSDGVQLACGLEDGNACLLHLRGELVQETRMEKSKGCTLIEGCASPMAIPDVALESLSWLDLLFPDSERRL</sequence>
<keyword evidence="6" id="KW-0812">Transmembrane</keyword>
<comment type="subcellular location">
    <subcellularLocation>
        <location evidence="1">Cytoplasm</location>
    </subcellularLocation>
</comment>
<dbReference type="PANTHER" id="PTHR12442:SF26">
    <property type="entry name" value="CYTOPLASMIC DYNEIN 2 INTERMEDIATE CHAIN 2"/>
    <property type="match status" value="1"/>
</dbReference>
<evidence type="ECO:0000256" key="5">
    <source>
        <dbReference type="PROSITE-ProRule" id="PRU00221"/>
    </source>
</evidence>
<dbReference type="InterPro" id="IPR050687">
    <property type="entry name" value="Dynein_IC"/>
</dbReference>
<dbReference type="GO" id="GO:0045503">
    <property type="term" value="F:dynein light chain binding"/>
    <property type="evidence" value="ECO:0007669"/>
    <property type="project" value="TreeGrafter"/>
</dbReference>
<name>G0TYJ8_TRYVY</name>
<protein>
    <submittedName>
        <fullName evidence="7">Uncharacterized protein</fullName>
    </submittedName>
</protein>
<proteinExistence type="predicted"/>
<accession>G0TYJ8</accession>
<dbReference type="SUPFAM" id="SSF50978">
    <property type="entry name" value="WD40 repeat-like"/>
    <property type="match status" value="1"/>
</dbReference>
<dbReference type="SMART" id="SM00320">
    <property type="entry name" value="WD40"/>
    <property type="match status" value="5"/>
</dbReference>
<dbReference type="GO" id="GO:0097014">
    <property type="term" value="C:ciliary plasm"/>
    <property type="evidence" value="ECO:0007669"/>
    <property type="project" value="TreeGrafter"/>
</dbReference>
<reference evidence="7" key="1">
    <citation type="journal article" date="2012" name="Proc. Natl. Acad. Sci. U.S.A.">
        <title>Antigenic diversity is generated by distinct evolutionary mechanisms in African trypanosome species.</title>
        <authorList>
            <person name="Jackson A.P."/>
            <person name="Berry A."/>
            <person name="Aslett M."/>
            <person name="Allison H.C."/>
            <person name="Burton P."/>
            <person name="Vavrova-Anderson J."/>
            <person name="Brown R."/>
            <person name="Browne H."/>
            <person name="Corton N."/>
            <person name="Hauser H."/>
            <person name="Gamble J."/>
            <person name="Gilderthorp R."/>
            <person name="Marcello L."/>
            <person name="McQuillan J."/>
            <person name="Otto T.D."/>
            <person name="Quail M.A."/>
            <person name="Sanders M.J."/>
            <person name="van Tonder A."/>
            <person name="Ginger M.L."/>
            <person name="Field M.C."/>
            <person name="Barry J.D."/>
            <person name="Hertz-Fowler C."/>
            <person name="Berriman M."/>
        </authorList>
    </citation>
    <scope>NUCLEOTIDE SEQUENCE</scope>
    <source>
        <strain evidence="7">Y486</strain>
    </source>
</reference>
<dbReference type="GO" id="GO:0045504">
    <property type="term" value="F:dynein heavy chain binding"/>
    <property type="evidence" value="ECO:0007669"/>
    <property type="project" value="TreeGrafter"/>
</dbReference>
<dbReference type="VEuPathDB" id="TriTrypDB:TvY486_0703790"/>
<keyword evidence="4" id="KW-0677">Repeat</keyword>
<evidence type="ECO:0000256" key="4">
    <source>
        <dbReference type="ARBA" id="ARBA00022737"/>
    </source>
</evidence>
<keyword evidence="3 5" id="KW-0853">WD repeat</keyword>
<dbReference type="PANTHER" id="PTHR12442">
    <property type="entry name" value="DYNEIN INTERMEDIATE CHAIN"/>
    <property type="match status" value="1"/>
</dbReference>
<dbReference type="PROSITE" id="PS50082">
    <property type="entry name" value="WD_REPEATS_2"/>
    <property type="match status" value="1"/>
</dbReference>
<evidence type="ECO:0000256" key="2">
    <source>
        <dbReference type="ARBA" id="ARBA00022490"/>
    </source>
</evidence>
<organism evidence="7">
    <name type="scientific">Trypanosoma vivax (strain Y486)</name>
    <dbReference type="NCBI Taxonomy" id="1055687"/>
    <lineage>
        <taxon>Eukaryota</taxon>
        <taxon>Discoba</taxon>
        <taxon>Euglenozoa</taxon>
        <taxon>Kinetoplastea</taxon>
        <taxon>Metakinetoplastina</taxon>
        <taxon>Trypanosomatida</taxon>
        <taxon>Trypanosomatidae</taxon>
        <taxon>Trypanosoma</taxon>
        <taxon>Duttonella</taxon>
    </lineage>
</organism>
<dbReference type="Pfam" id="PF00400">
    <property type="entry name" value="WD40"/>
    <property type="match status" value="2"/>
</dbReference>
<dbReference type="InterPro" id="IPR001680">
    <property type="entry name" value="WD40_rpt"/>
</dbReference>
<dbReference type="Gene3D" id="2.130.10.10">
    <property type="entry name" value="YVTN repeat-like/Quinoprotein amine dehydrogenase"/>
    <property type="match status" value="2"/>
</dbReference>
<keyword evidence="6" id="KW-0472">Membrane</keyword>
<dbReference type="GO" id="GO:0005868">
    <property type="term" value="C:cytoplasmic dynein complex"/>
    <property type="evidence" value="ECO:0007669"/>
    <property type="project" value="TreeGrafter"/>
</dbReference>
<dbReference type="InterPro" id="IPR015943">
    <property type="entry name" value="WD40/YVTN_repeat-like_dom_sf"/>
</dbReference>
<dbReference type="GO" id="GO:0042073">
    <property type="term" value="P:intraciliary transport"/>
    <property type="evidence" value="ECO:0007669"/>
    <property type="project" value="TreeGrafter"/>
</dbReference>
<dbReference type="EMBL" id="HE573023">
    <property type="protein sequence ID" value="CCC49045.1"/>
    <property type="molecule type" value="Genomic_DNA"/>
</dbReference>